<evidence type="ECO:0000256" key="1">
    <source>
        <dbReference type="SAM" id="Phobius"/>
    </source>
</evidence>
<dbReference type="RefSeq" id="WP_039946398.1">
    <property type="nucleotide sequence ID" value="NZ_CP011014.1"/>
</dbReference>
<feature type="transmembrane region" description="Helical" evidence="1">
    <location>
        <begin position="5"/>
        <end position="27"/>
    </location>
</feature>
<keyword evidence="1" id="KW-0472">Membrane</keyword>
<protein>
    <submittedName>
        <fullName evidence="2">Uncharacterized protein</fullName>
    </submittedName>
</protein>
<evidence type="ECO:0000313" key="3">
    <source>
        <dbReference type="Proteomes" id="UP000003645"/>
    </source>
</evidence>
<proteinExistence type="predicted"/>
<keyword evidence="1" id="KW-0812">Transmembrane</keyword>
<dbReference type="HOGENOM" id="CLU_2666518_0_0_9"/>
<dbReference type="KEGG" id="lmu:LBLM1_11220"/>
<keyword evidence="2" id="KW-0614">Plasmid</keyword>
<feature type="transmembrane region" description="Helical" evidence="1">
    <location>
        <begin position="33"/>
        <end position="52"/>
    </location>
</feature>
<keyword evidence="3" id="KW-1185">Reference proteome</keyword>
<dbReference type="EMBL" id="CP011014">
    <property type="protein sequence ID" value="AJT51590.1"/>
    <property type="molecule type" value="Genomic_DNA"/>
</dbReference>
<organism evidence="2 3">
    <name type="scientific">Limosilactobacillus mucosae LM1</name>
    <dbReference type="NCBI Taxonomy" id="1130798"/>
    <lineage>
        <taxon>Bacteria</taxon>
        <taxon>Bacillati</taxon>
        <taxon>Bacillota</taxon>
        <taxon>Bacilli</taxon>
        <taxon>Lactobacillales</taxon>
        <taxon>Lactobacillaceae</taxon>
        <taxon>Limosilactobacillus</taxon>
    </lineage>
</organism>
<gene>
    <name evidence="2" type="ORF">LBLM1_11220</name>
</gene>
<name>A0A0D4CNU5_LIMMU</name>
<accession>A0A0D4CNU5</accession>
<keyword evidence="1" id="KW-1133">Transmembrane helix</keyword>
<dbReference type="AlphaFoldDB" id="A0A0D4CNU5"/>
<reference evidence="2 3" key="1">
    <citation type="journal article" date="2012" name="J. Bacteriol.">
        <title>Genome sequence of Lactobacillus mucosae LM1, isolated from piglet feces.</title>
        <authorList>
            <person name="Lee J.H."/>
            <person name="Valeriano V.D."/>
            <person name="Shin Y.R."/>
            <person name="Chae J.P."/>
            <person name="Kim G.B."/>
            <person name="Ham J.S."/>
            <person name="Chun J."/>
            <person name="Kang D.K."/>
        </authorList>
    </citation>
    <scope>NUCLEOTIDE SEQUENCE [LARGE SCALE GENOMIC DNA]</scope>
    <source>
        <strain evidence="2 3">LM1</strain>
        <plasmid evidence="2">pLM1</plasmid>
    </source>
</reference>
<dbReference type="Proteomes" id="UP000003645">
    <property type="component" value="Plasmid pLM1"/>
</dbReference>
<geneLocation type="plasmid" evidence="2 3">
    <name>pLM1</name>
</geneLocation>
<sequence length="75" mass="8261">MKNVVVNTSIVMVVGASLIPIVLAVVFIPLLRYLAGLFLFYLLFQLALNGVIEEVKAEQQAKIVEDEEQSNKKAA</sequence>
<evidence type="ECO:0000313" key="2">
    <source>
        <dbReference type="EMBL" id="AJT51590.1"/>
    </source>
</evidence>